<evidence type="ECO:0000313" key="3">
    <source>
        <dbReference type="Proteomes" id="UP000516305"/>
    </source>
</evidence>
<dbReference type="InterPro" id="IPR025495">
    <property type="entry name" value="DUF4386"/>
</dbReference>
<feature type="transmembrane region" description="Helical" evidence="1">
    <location>
        <begin position="140"/>
        <end position="159"/>
    </location>
</feature>
<evidence type="ECO:0000256" key="1">
    <source>
        <dbReference type="SAM" id="Phobius"/>
    </source>
</evidence>
<dbReference type="EMBL" id="CP060139">
    <property type="protein sequence ID" value="QNR25519.1"/>
    <property type="molecule type" value="Genomic_DNA"/>
</dbReference>
<feature type="transmembrane region" description="Helical" evidence="1">
    <location>
        <begin position="201"/>
        <end position="220"/>
    </location>
</feature>
<protein>
    <submittedName>
        <fullName evidence="2">DUF4386 domain-containing protein</fullName>
    </submittedName>
</protein>
<keyword evidence="1" id="KW-1133">Transmembrane helix</keyword>
<dbReference type="Pfam" id="PF14329">
    <property type="entry name" value="DUF4386"/>
    <property type="match status" value="1"/>
</dbReference>
<feature type="transmembrane region" description="Helical" evidence="1">
    <location>
        <begin position="55"/>
        <end position="78"/>
    </location>
</feature>
<name>A0A7H0VIH1_9FLAO</name>
<keyword evidence="1" id="KW-0472">Membrane</keyword>
<dbReference type="RefSeq" id="WP_210760046.1">
    <property type="nucleotide sequence ID" value="NZ_CP060139.1"/>
</dbReference>
<feature type="transmembrane region" description="Helical" evidence="1">
    <location>
        <begin position="90"/>
        <end position="114"/>
    </location>
</feature>
<evidence type="ECO:0000313" key="2">
    <source>
        <dbReference type="EMBL" id="QNR25519.1"/>
    </source>
</evidence>
<reference evidence="2 3" key="1">
    <citation type="submission" date="2020-08" db="EMBL/GenBank/DDBJ databases">
        <title>Croceimicrobium hydrocarbonivorans gen. nov., sp. nov., a novel marine bacterium isolated from a bacterial consortium that degrades polyethylene terephthalate.</title>
        <authorList>
            <person name="Liu R."/>
        </authorList>
    </citation>
    <scope>NUCLEOTIDE SEQUENCE [LARGE SCALE GENOMIC DNA]</scope>
    <source>
        <strain evidence="2 3">A20-9</strain>
    </source>
</reference>
<keyword evidence="1" id="KW-0812">Transmembrane</keyword>
<gene>
    <name evidence="2" type="ORF">H4K34_06670</name>
</gene>
<sequence>MQNLKRMAHWTGLGYLLIFITAFFATGFVVEAMVIPGDPAGTWANFKAAPGMLSLAILSFVLMVLMDAILAVPFYLLLRSVNQSLAMISSALRLVNAAVFAVALMDLVSFLRLLGKPYSGDELFILRQVDHLTQSFDDTWLLGLIFFGVHLMIMGYLILKSARFPSWIGLMIQLAGLVYVIDSVASFSLTNYNDYSGFFEIMVVIPSVIGELSLCLWLLIRGIRIQK</sequence>
<dbReference type="KEGG" id="chyd:H4K34_06670"/>
<dbReference type="AlphaFoldDB" id="A0A7H0VIH1"/>
<organism evidence="2 3">
    <name type="scientific">Croceimicrobium hydrocarbonivorans</name>
    <dbReference type="NCBI Taxonomy" id="2761580"/>
    <lineage>
        <taxon>Bacteria</taxon>
        <taxon>Pseudomonadati</taxon>
        <taxon>Bacteroidota</taxon>
        <taxon>Flavobacteriia</taxon>
        <taxon>Flavobacteriales</taxon>
        <taxon>Owenweeksiaceae</taxon>
        <taxon>Croceimicrobium</taxon>
    </lineage>
</organism>
<dbReference type="Proteomes" id="UP000516305">
    <property type="component" value="Chromosome"/>
</dbReference>
<accession>A0A7H0VIH1</accession>
<keyword evidence="3" id="KW-1185">Reference proteome</keyword>
<feature type="transmembrane region" description="Helical" evidence="1">
    <location>
        <begin position="166"/>
        <end position="189"/>
    </location>
</feature>
<feature type="transmembrane region" description="Helical" evidence="1">
    <location>
        <begin position="12"/>
        <end position="35"/>
    </location>
</feature>
<proteinExistence type="predicted"/>